<dbReference type="GeneID" id="37205401"/>
<sequence length="229" mass="24978">KTEHPSIVHIPPKEPHGIHIQQVLITTYINTNKQTQTTSDHHTETDTTQPSLASIDHDLIISIARISNNAVRQPIHIADGRVIAALAVLAHVHAAGIRATGNHGALEDHALLEHLPARAALVRERLFDDLVLAVRVRVQAELDGLRGGLGACGGEEAAEGEGFEEGGHFGWLRGWIYGISCQKGCIGRMELSAVEVLLIHGQLLQRCMVVDDRLLHDRFCPAMYAPLIL</sequence>
<dbReference type="AlphaFoldDB" id="A0A395I002"/>
<dbReference type="RefSeq" id="XP_025551008.1">
    <property type="nucleotide sequence ID" value="XM_025701112.1"/>
</dbReference>
<proteinExistence type="predicted"/>
<dbReference type="EMBL" id="KZ824286">
    <property type="protein sequence ID" value="RAL11854.1"/>
    <property type="molecule type" value="Genomic_DNA"/>
</dbReference>
<protein>
    <submittedName>
        <fullName evidence="1">Uncharacterized protein</fullName>
    </submittedName>
</protein>
<evidence type="ECO:0000313" key="2">
    <source>
        <dbReference type="Proteomes" id="UP000248961"/>
    </source>
</evidence>
<name>A0A395I002_ASPHC</name>
<organism evidence="1 2">
    <name type="scientific">Aspergillus homomorphus (strain CBS 101889)</name>
    <dbReference type="NCBI Taxonomy" id="1450537"/>
    <lineage>
        <taxon>Eukaryota</taxon>
        <taxon>Fungi</taxon>
        <taxon>Dikarya</taxon>
        <taxon>Ascomycota</taxon>
        <taxon>Pezizomycotina</taxon>
        <taxon>Eurotiomycetes</taxon>
        <taxon>Eurotiomycetidae</taxon>
        <taxon>Eurotiales</taxon>
        <taxon>Aspergillaceae</taxon>
        <taxon>Aspergillus</taxon>
        <taxon>Aspergillus subgen. Circumdati</taxon>
    </lineage>
</organism>
<feature type="non-terminal residue" evidence="1">
    <location>
        <position position="1"/>
    </location>
</feature>
<gene>
    <name evidence="1" type="ORF">BO97DRAFT_87444</name>
</gene>
<dbReference type="VEuPathDB" id="FungiDB:BO97DRAFT_87444"/>
<accession>A0A395I002</accession>
<keyword evidence="2" id="KW-1185">Reference proteome</keyword>
<dbReference type="Proteomes" id="UP000248961">
    <property type="component" value="Unassembled WGS sequence"/>
</dbReference>
<reference evidence="1 2" key="1">
    <citation type="submission" date="2018-02" db="EMBL/GenBank/DDBJ databases">
        <title>The genomes of Aspergillus section Nigri reveals drivers in fungal speciation.</title>
        <authorList>
            <consortium name="DOE Joint Genome Institute"/>
            <person name="Vesth T.C."/>
            <person name="Nybo J."/>
            <person name="Theobald S."/>
            <person name="Brandl J."/>
            <person name="Frisvad J.C."/>
            <person name="Nielsen K.F."/>
            <person name="Lyhne E.K."/>
            <person name="Kogle M.E."/>
            <person name="Kuo A."/>
            <person name="Riley R."/>
            <person name="Clum A."/>
            <person name="Nolan M."/>
            <person name="Lipzen A."/>
            <person name="Salamov A."/>
            <person name="Henrissat B."/>
            <person name="Wiebenga A."/>
            <person name="De vries R.P."/>
            <person name="Grigoriev I.V."/>
            <person name="Mortensen U.H."/>
            <person name="Andersen M.R."/>
            <person name="Baker S.E."/>
        </authorList>
    </citation>
    <scope>NUCLEOTIDE SEQUENCE [LARGE SCALE GENOMIC DNA]</scope>
    <source>
        <strain evidence="1 2">CBS 101889</strain>
    </source>
</reference>
<evidence type="ECO:0000313" key="1">
    <source>
        <dbReference type="EMBL" id="RAL11854.1"/>
    </source>
</evidence>